<evidence type="ECO:0000313" key="6">
    <source>
        <dbReference type="Proteomes" id="UP000004070"/>
    </source>
</evidence>
<feature type="domain" description="AAA+ ATPase" evidence="4">
    <location>
        <begin position="97"/>
        <end position="233"/>
    </location>
</feature>
<keyword evidence="2" id="KW-0547">Nucleotide-binding</keyword>
<keyword evidence="3" id="KW-0067">ATP-binding</keyword>
<dbReference type="Gene3D" id="3.40.50.300">
    <property type="entry name" value="P-loop containing nucleotide triphosphate hydrolases"/>
    <property type="match status" value="1"/>
</dbReference>
<accession>B9CN86</accession>
<gene>
    <name evidence="5" type="ORF">ATORI0001_1045</name>
</gene>
<dbReference type="InterPro" id="IPR027417">
    <property type="entry name" value="P-loop_NTPase"/>
</dbReference>
<dbReference type="SMART" id="SM00382">
    <property type="entry name" value="AAA"/>
    <property type="match status" value="1"/>
</dbReference>
<evidence type="ECO:0000259" key="4">
    <source>
        <dbReference type="SMART" id="SM00382"/>
    </source>
</evidence>
<dbReference type="RefSeq" id="WP_003149899.1">
    <property type="nucleotide sequence ID" value="NZ_ACFE01000003.1"/>
</dbReference>
<dbReference type="AlphaFoldDB" id="B9CN86"/>
<reference evidence="5 6" key="1">
    <citation type="submission" date="2009-01" db="EMBL/GenBank/DDBJ databases">
        <authorList>
            <person name="Madupu R."/>
            <person name="Sebastian Y."/>
            <person name="Durkin A.S."/>
            <person name="Torralba M."/>
            <person name="Methe B."/>
            <person name="Sutton G.G."/>
            <person name="Strausberg R.L."/>
            <person name="Nelson K.E."/>
        </authorList>
    </citation>
    <scope>NUCLEOTIDE SEQUENCE [LARGE SCALE GENOMIC DNA]</scope>
    <source>
        <strain evidence="5 6">ATCC 49626</strain>
    </source>
</reference>
<organism evidence="5 6">
    <name type="scientific">Lancefieldella rimae (strain ATCC 49626 / DSM 7090 / CCUG 31168 / NBRC 15546 / VPI D140H-11A)</name>
    <name type="common">Atopobium rimae</name>
    <dbReference type="NCBI Taxonomy" id="553184"/>
    <lineage>
        <taxon>Bacteria</taxon>
        <taxon>Bacillati</taxon>
        <taxon>Actinomycetota</taxon>
        <taxon>Coriobacteriia</taxon>
        <taxon>Coriobacteriales</taxon>
        <taxon>Atopobiaceae</taxon>
        <taxon>Lancefieldella</taxon>
    </lineage>
</organism>
<dbReference type="InterPro" id="IPR003593">
    <property type="entry name" value="AAA+_ATPase"/>
</dbReference>
<proteinExistence type="inferred from homology"/>
<dbReference type="GO" id="GO:0005524">
    <property type="term" value="F:ATP binding"/>
    <property type="evidence" value="ECO:0007669"/>
    <property type="project" value="UniProtKB-KW"/>
</dbReference>
<dbReference type="InterPro" id="IPR050221">
    <property type="entry name" value="26S_Proteasome_ATPase"/>
</dbReference>
<dbReference type="eggNOG" id="COG0464">
    <property type="taxonomic scope" value="Bacteria"/>
</dbReference>
<dbReference type="PANTHER" id="PTHR23073">
    <property type="entry name" value="26S PROTEASOME REGULATORY SUBUNIT"/>
    <property type="match status" value="1"/>
</dbReference>
<protein>
    <submittedName>
        <fullName evidence="5">ATPase, AAA family</fullName>
    </submittedName>
</protein>
<dbReference type="GeneID" id="84904931"/>
<comment type="similarity">
    <text evidence="1">Belongs to the AAA ATPase family.</text>
</comment>
<dbReference type="InterPro" id="IPR003959">
    <property type="entry name" value="ATPase_AAA_core"/>
</dbReference>
<evidence type="ECO:0000313" key="5">
    <source>
        <dbReference type="EMBL" id="EEE17036.1"/>
    </source>
</evidence>
<evidence type="ECO:0000256" key="3">
    <source>
        <dbReference type="ARBA" id="ARBA00022840"/>
    </source>
</evidence>
<dbReference type="CDD" id="cd19481">
    <property type="entry name" value="RecA-like_protease"/>
    <property type="match status" value="1"/>
</dbReference>
<dbReference type="Pfam" id="PF00004">
    <property type="entry name" value="AAA"/>
    <property type="match status" value="1"/>
</dbReference>
<sequence>MKKRNVINLIRYHSERNEPAFRAEALAIAQEFDKAGDAQLSEYIMALLSDVNTFIPQMDEAPCFLSAVSPAVSALPLPEVIASDISGITNAIRGNVGVNKFLFQGPPGTGKTEAAKQIARILNRDMFMVDFDLLIDSKLGQTGKNIDALFSEISSFRHPEKVIVLFDEIDALALDRSSNNDVREMSRATSILLRELDRLDDSIALIATTNLFDAFDRALVRRFDACVSFDRYSQDDLIEIAETITIELLAKFKNVGRDMRLFKKILSLSDCLPFPGDLKNIIKSAIAFSDPENEYDYLKRLYKQFANSATIDIDILKKQGFTIREMEKLTGISKSTLSRQLNGGNDE</sequence>
<dbReference type="Proteomes" id="UP000004070">
    <property type="component" value="Unassembled WGS sequence"/>
</dbReference>
<dbReference type="GO" id="GO:0016887">
    <property type="term" value="F:ATP hydrolysis activity"/>
    <property type="evidence" value="ECO:0007669"/>
    <property type="project" value="InterPro"/>
</dbReference>
<evidence type="ECO:0000256" key="1">
    <source>
        <dbReference type="ARBA" id="ARBA00006914"/>
    </source>
</evidence>
<comment type="caution">
    <text evidence="5">The sequence shown here is derived from an EMBL/GenBank/DDBJ whole genome shotgun (WGS) entry which is preliminary data.</text>
</comment>
<dbReference type="STRING" id="1383.IV60_GL001451"/>
<dbReference type="SUPFAM" id="SSF52540">
    <property type="entry name" value="P-loop containing nucleoside triphosphate hydrolases"/>
    <property type="match status" value="1"/>
</dbReference>
<dbReference type="EMBL" id="ACFE01000003">
    <property type="protein sequence ID" value="EEE17036.1"/>
    <property type="molecule type" value="Genomic_DNA"/>
</dbReference>
<name>B9CN86_LANR4</name>
<evidence type="ECO:0000256" key="2">
    <source>
        <dbReference type="ARBA" id="ARBA00022741"/>
    </source>
</evidence>